<dbReference type="EMBL" id="MN739985">
    <property type="protein sequence ID" value="QHT81574.1"/>
    <property type="molecule type" value="Genomic_DNA"/>
</dbReference>
<evidence type="ECO:0000313" key="1">
    <source>
        <dbReference type="EMBL" id="QHT81574.1"/>
    </source>
</evidence>
<name>A0A6C0HME3_9ZZZZ</name>
<sequence>MSTTMFATMSATILLSDDINNKIIFNTVTPVSNYLCVLNKYKKRKTIIDINLHTHTHYILMQTYLINTNTILQLLKCAWIKWCPDTHPLKLTIINCKESNPIQTCNLNINRLIRAFNNIQDNLALLKCDVITNSSIDSSIDSSINNNIDFIKALDCVQPLNYNIFAQLNVGFKVQTIHYSPFVFHMLLLYILDNSNNIFTCLNNLINLITCETDWNQHIIPICTLPLNMGYFIVISWDIDNGKYYAFLLGGSDGNEALYNQRAMVEYIASMRNACNLHTKYNSHNTKVSSTLNKIQINDKNIIKVIKKLKTIEPSDFNLLMNVK</sequence>
<dbReference type="AlphaFoldDB" id="A0A6C0HME3"/>
<organism evidence="1">
    <name type="scientific">viral metagenome</name>
    <dbReference type="NCBI Taxonomy" id="1070528"/>
    <lineage>
        <taxon>unclassified sequences</taxon>
        <taxon>metagenomes</taxon>
        <taxon>organismal metagenomes</taxon>
    </lineage>
</organism>
<protein>
    <submittedName>
        <fullName evidence="1">Uncharacterized protein</fullName>
    </submittedName>
</protein>
<accession>A0A6C0HME3</accession>
<proteinExistence type="predicted"/>
<reference evidence="1" key="1">
    <citation type="journal article" date="2020" name="Nature">
        <title>Giant virus diversity and host interactions through global metagenomics.</title>
        <authorList>
            <person name="Schulz F."/>
            <person name="Roux S."/>
            <person name="Paez-Espino D."/>
            <person name="Jungbluth S."/>
            <person name="Walsh D.A."/>
            <person name="Denef V.J."/>
            <person name="McMahon K.D."/>
            <person name="Konstantinidis K.T."/>
            <person name="Eloe-Fadrosh E.A."/>
            <person name="Kyrpides N.C."/>
            <person name="Woyke T."/>
        </authorList>
    </citation>
    <scope>NUCLEOTIDE SEQUENCE</scope>
    <source>
        <strain evidence="1">GVMAG-M-3300023184-13</strain>
    </source>
</reference>